<gene>
    <name evidence="1" type="ORF">N7U66_17400</name>
</gene>
<dbReference type="Proteomes" id="UP001164705">
    <property type="component" value="Chromosome"/>
</dbReference>
<keyword evidence="2" id="KW-1185">Reference proteome</keyword>
<evidence type="ECO:0000313" key="2">
    <source>
        <dbReference type="Proteomes" id="UP001164705"/>
    </source>
</evidence>
<proteinExistence type="predicted"/>
<reference evidence="1" key="1">
    <citation type="submission" date="2022-11" db="EMBL/GenBank/DDBJ databases">
        <title>Lacinutrix neustonica HL-RS19T sp. nov., isolated from the surface microlayer sample of brackish Lake Shihwa.</title>
        <authorList>
            <person name="Choi J.Y."/>
            <person name="Hwang C.Y."/>
        </authorList>
    </citation>
    <scope>NUCLEOTIDE SEQUENCE</scope>
    <source>
        <strain evidence="1">HL-RS19</strain>
    </source>
</reference>
<dbReference type="GO" id="GO:0005524">
    <property type="term" value="F:ATP binding"/>
    <property type="evidence" value="ECO:0007669"/>
    <property type="project" value="UniProtKB-KW"/>
</dbReference>
<keyword evidence="1" id="KW-0547">Nucleotide-binding</keyword>
<dbReference type="AlphaFoldDB" id="A0A9E8MWQ4"/>
<evidence type="ECO:0000313" key="1">
    <source>
        <dbReference type="EMBL" id="WAC01679.1"/>
    </source>
</evidence>
<sequence>MVANETIYLYGVFARFREEEKGNVIYSQYIYSLNEFLQTKYFPTISFDYIGKNNLAEIFFKNHIDKAVANLGPRFSKQLNFKLPIAKLFNDLAFDSNFKFRFQKVFDVWLLESIYSSFSDESNLKYLDDQFFDIKNRVKDWVIQNAFSVGETIDYKWIEDEINKFNTRLYEEERKLYDLQYEKEKDNKLKDKKSHIYRKPFESSINRLKKIQRVNRDLLNNLDEKINISVANSPILILDGEAGSRKSHLLGDIANRRVEYGLPTLLFLGQNFNSVSNVETNIIQSLDVNCSFSELLDGLNDIGKQIGDRVIVLIDAINEGPGGKLWRDQIQGFIAEILKRPYLGLCVSIRTTYIKSIITDELKNDDRINFVKHSGFKGNEYAALRMFCDFHDLKQPSFPILSLEFTNPLFLKIICEGVKNSTPKEFPQGFQGVKKIFDLFLKSIDSKLEEKREDYKNRNITDKVIKELAFKIFESDYKRVTIEEATQIMDDKFSRHPYLLSDLIEESILIKNIYEDYSSAKKLK</sequence>
<dbReference type="EMBL" id="CP113088">
    <property type="protein sequence ID" value="WAC01679.1"/>
    <property type="molecule type" value="Genomic_DNA"/>
</dbReference>
<name>A0A9E8MWQ4_9FLAO</name>
<organism evidence="1 2">
    <name type="scientific">Lacinutrix neustonica</name>
    <dbReference type="NCBI Taxonomy" id="2980107"/>
    <lineage>
        <taxon>Bacteria</taxon>
        <taxon>Pseudomonadati</taxon>
        <taxon>Bacteroidota</taxon>
        <taxon>Flavobacteriia</taxon>
        <taxon>Flavobacteriales</taxon>
        <taxon>Flavobacteriaceae</taxon>
        <taxon>Lacinutrix</taxon>
    </lineage>
</organism>
<keyword evidence="1" id="KW-0067">ATP-binding</keyword>
<dbReference type="RefSeq" id="WP_267676277.1">
    <property type="nucleotide sequence ID" value="NZ_CP113088.1"/>
</dbReference>
<protein>
    <submittedName>
        <fullName evidence="1">ATP-binding protein</fullName>
    </submittedName>
</protein>
<accession>A0A9E8MWQ4</accession>
<dbReference type="KEGG" id="lnu:N7U66_17400"/>